<evidence type="ECO:0000313" key="6">
    <source>
        <dbReference type="Proteomes" id="UP000318437"/>
    </source>
</evidence>
<keyword evidence="2" id="KW-0238">DNA-binding</keyword>
<dbReference type="SMART" id="SM00342">
    <property type="entry name" value="HTH_ARAC"/>
    <property type="match status" value="1"/>
</dbReference>
<dbReference type="PANTHER" id="PTHR46796:SF12">
    <property type="entry name" value="HTH-TYPE DNA-BINDING TRANSCRIPTIONAL ACTIVATOR EUTR"/>
    <property type="match status" value="1"/>
</dbReference>
<organism evidence="5 6">
    <name type="scientific">Bythopirellula polymerisocia</name>
    <dbReference type="NCBI Taxonomy" id="2528003"/>
    <lineage>
        <taxon>Bacteria</taxon>
        <taxon>Pseudomonadati</taxon>
        <taxon>Planctomycetota</taxon>
        <taxon>Planctomycetia</taxon>
        <taxon>Pirellulales</taxon>
        <taxon>Lacipirellulaceae</taxon>
        <taxon>Bythopirellula</taxon>
    </lineage>
</organism>
<reference evidence="5 6" key="1">
    <citation type="submission" date="2019-02" db="EMBL/GenBank/DDBJ databases">
        <title>Deep-cultivation of Planctomycetes and their phenomic and genomic characterization uncovers novel biology.</title>
        <authorList>
            <person name="Wiegand S."/>
            <person name="Jogler M."/>
            <person name="Boedeker C."/>
            <person name="Pinto D."/>
            <person name="Vollmers J."/>
            <person name="Rivas-Marin E."/>
            <person name="Kohn T."/>
            <person name="Peeters S.H."/>
            <person name="Heuer A."/>
            <person name="Rast P."/>
            <person name="Oberbeckmann S."/>
            <person name="Bunk B."/>
            <person name="Jeske O."/>
            <person name="Meyerdierks A."/>
            <person name="Storesund J.E."/>
            <person name="Kallscheuer N."/>
            <person name="Luecker S."/>
            <person name="Lage O.M."/>
            <person name="Pohl T."/>
            <person name="Merkel B.J."/>
            <person name="Hornburger P."/>
            <person name="Mueller R.-W."/>
            <person name="Bruemmer F."/>
            <person name="Labrenz M."/>
            <person name="Spormann A.M."/>
            <person name="Op Den Camp H."/>
            <person name="Overmann J."/>
            <person name="Amann R."/>
            <person name="Jetten M.S.M."/>
            <person name="Mascher T."/>
            <person name="Medema M.H."/>
            <person name="Devos D.P."/>
            <person name="Kaster A.-K."/>
            <person name="Ovreas L."/>
            <person name="Rohde M."/>
            <person name="Galperin M.Y."/>
            <person name="Jogler C."/>
        </authorList>
    </citation>
    <scope>NUCLEOTIDE SEQUENCE [LARGE SCALE GENOMIC DNA]</scope>
    <source>
        <strain evidence="5 6">Pla144</strain>
    </source>
</reference>
<dbReference type="AlphaFoldDB" id="A0A5C6D1Z1"/>
<dbReference type="InterPro" id="IPR050204">
    <property type="entry name" value="AraC_XylS_family_regulators"/>
</dbReference>
<keyword evidence="1" id="KW-0805">Transcription regulation</keyword>
<evidence type="ECO:0000256" key="1">
    <source>
        <dbReference type="ARBA" id="ARBA00023015"/>
    </source>
</evidence>
<proteinExistence type="predicted"/>
<keyword evidence="3" id="KW-0804">Transcription</keyword>
<sequence>MDFKSETTQTTTDDIDELFSWSEGWDFEYTQLTAGRLGFRERVVQLPGVAIKWHTATQAMLVRETFLRGLGFGFVRDAVGPTRWRGQEIDVHDGLLYQSGNEQHYALGRSTSSMSIELDDRLVQALGWNLDCVAPLQRFDPAAIKDLELICADVKRMTEQDALASSYTQAARADSLYLLSRRDAVLRRLRKVLQPWFACQGHVHDSVERATPGFLLVSQAVAYTLRRDDSSIPSNVELASLLRVSERTLFRAFQGWVGMSPQAFFELRRLHRFRQFLFAAPRLKGAITKAAMQSGITHMGRLSERYRKQFGESPSEALKRRLKT</sequence>
<dbReference type="InterPro" id="IPR018060">
    <property type="entry name" value="HTH_AraC"/>
</dbReference>
<evidence type="ECO:0000259" key="4">
    <source>
        <dbReference type="PROSITE" id="PS01124"/>
    </source>
</evidence>
<dbReference type="OrthoDB" id="6003540at2"/>
<evidence type="ECO:0000256" key="3">
    <source>
        <dbReference type="ARBA" id="ARBA00023163"/>
    </source>
</evidence>
<name>A0A5C6D1Z1_9BACT</name>
<evidence type="ECO:0000256" key="2">
    <source>
        <dbReference type="ARBA" id="ARBA00023125"/>
    </source>
</evidence>
<comment type="caution">
    <text evidence="5">The sequence shown here is derived from an EMBL/GenBank/DDBJ whole genome shotgun (WGS) entry which is preliminary data.</text>
</comment>
<dbReference type="PROSITE" id="PS01124">
    <property type="entry name" value="HTH_ARAC_FAMILY_2"/>
    <property type="match status" value="1"/>
</dbReference>
<dbReference type="Proteomes" id="UP000318437">
    <property type="component" value="Unassembled WGS sequence"/>
</dbReference>
<dbReference type="GO" id="GO:0003700">
    <property type="term" value="F:DNA-binding transcription factor activity"/>
    <property type="evidence" value="ECO:0007669"/>
    <property type="project" value="InterPro"/>
</dbReference>
<protein>
    <submittedName>
        <fullName evidence="5">Transcriptional regulator EutR</fullName>
    </submittedName>
</protein>
<feature type="domain" description="HTH araC/xylS-type" evidence="4">
    <location>
        <begin position="218"/>
        <end position="320"/>
    </location>
</feature>
<keyword evidence="6" id="KW-1185">Reference proteome</keyword>
<dbReference type="GO" id="GO:0043565">
    <property type="term" value="F:sequence-specific DNA binding"/>
    <property type="evidence" value="ECO:0007669"/>
    <property type="project" value="InterPro"/>
</dbReference>
<dbReference type="Gene3D" id="1.10.10.60">
    <property type="entry name" value="Homeodomain-like"/>
    <property type="match status" value="1"/>
</dbReference>
<gene>
    <name evidence="5" type="ORF">Pla144_00020</name>
</gene>
<evidence type="ECO:0000313" key="5">
    <source>
        <dbReference type="EMBL" id="TWU29226.1"/>
    </source>
</evidence>
<accession>A0A5C6D1Z1</accession>
<dbReference type="RefSeq" id="WP_146447287.1">
    <property type="nucleotide sequence ID" value="NZ_SJPS01000001.1"/>
</dbReference>
<dbReference type="PANTHER" id="PTHR46796">
    <property type="entry name" value="HTH-TYPE TRANSCRIPTIONAL ACTIVATOR RHAS-RELATED"/>
    <property type="match status" value="1"/>
</dbReference>
<dbReference type="EMBL" id="SJPS01000001">
    <property type="protein sequence ID" value="TWU29226.1"/>
    <property type="molecule type" value="Genomic_DNA"/>
</dbReference>
<dbReference type="Pfam" id="PF12833">
    <property type="entry name" value="HTH_18"/>
    <property type="match status" value="1"/>
</dbReference>